<dbReference type="CDD" id="cd01949">
    <property type="entry name" value="GGDEF"/>
    <property type="match status" value="1"/>
</dbReference>
<evidence type="ECO:0000256" key="1">
    <source>
        <dbReference type="ARBA" id="ARBA00012528"/>
    </source>
</evidence>
<comment type="catalytic activity">
    <reaction evidence="2">
        <text>2 GTP = 3',3'-c-di-GMP + 2 diphosphate</text>
        <dbReference type="Rhea" id="RHEA:24898"/>
        <dbReference type="ChEBI" id="CHEBI:33019"/>
        <dbReference type="ChEBI" id="CHEBI:37565"/>
        <dbReference type="ChEBI" id="CHEBI:58805"/>
        <dbReference type="EC" id="2.7.7.65"/>
    </reaction>
</comment>
<keyword evidence="4" id="KW-1133">Transmembrane helix</keyword>
<evidence type="ECO:0000256" key="4">
    <source>
        <dbReference type="SAM" id="Phobius"/>
    </source>
</evidence>
<dbReference type="PANTHER" id="PTHR45138">
    <property type="entry name" value="REGULATORY COMPONENTS OF SENSORY TRANSDUCTION SYSTEM"/>
    <property type="match status" value="1"/>
</dbReference>
<dbReference type="InterPro" id="IPR000160">
    <property type="entry name" value="GGDEF_dom"/>
</dbReference>
<feature type="compositionally biased region" description="Basic residues" evidence="3">
    <location>
        <begin position="95"/>
        <end position="104"/>
    </location>
</feature>
<feature type="transmembrane region" description="Helical" evidence="4">
    <location>
        <begin position="12"/>
        <end position="29"/>
    </location>
</feature>
<name>A0ABQ6HD63_9GAMM</name>
<evidence type="ECO:0000259" key="5">
    <source>
        <dbReference type="PROSITE" id="PS50887"/>
    </source>
</evidence>
<dbReference type="InterPro" id="IPR043128">
    <property type="entry name" value="Rev_trsase/Diguanyl_cyclase"/>
</dbReference>
<dbReference type="EMBL" id="BSSV01000003">
    <property type="protein sequence ID" value="GLX85522.1"/>
    <property type="molecule type" value="Genomic_DNA"/>
</dbReference>
<keyword evidence="7" id="KW-1185">Reference proteome</keyword>
<dbReference type="EC" id="2.7.7.65" evidence="1"/>
<sequence length="521" mass="60762">MRFISNKQSYAIWGVITFLILSLQVFNFVGEYQKEIDKHVQLNALQAKGYAEEVEYLIKSEVERVHQVSSVISYRLKDFLVQDHTRKPNPEHNDIKRHKNHHKQQTNNAQNVADHFLHSEATHWIRNTDKYLIDNFKIAIKYVVEDGHHVIYGDTDDRFWKTRYKPWLENINGEFSWQFVFSQYMHRINVYGINRLTDDLGHTYGVIIEFDEKFIPPSKFDSYHHFFLIAPNGVPFKLTDKRLFPITLKLPISSVLVDDSNYIEAFYGKPPEQYYGITSVERYGKPFVSSENLQPVDFFYNAFDFDEIGWRFIVLSDATPLARGIEEEVSELYKKMGVTTIIAAALALILYYHFKVASMLQHDALTKLLNRNHFKEKKVELSNAQYRDRSYQIGLIGIDIDKFKLINDTYGHTTGDDVLLHLAQLMKTYSRDTDFVYRFGGEEFLIICPNYSAEQTAHLAERLRCAVESDENVLKILPQAYTISLGVTEKLVKETMEDAIKRADELLYKAKENGRNQVQIG</sequence>
<evidence type="ECO:0000256" key="3">
    <source>
        <dbReference type="SAM" id="MobiDB-lite"/>
    </source>
</evidence>
<dbReference type="SMART" id="SM00267">
    <property type="entry name" value="GGDEF"/>
    <property type="match status" value="1"/>
</dbReference>
<dbReference type="PROSITE" id="PS50887">
    <property type="entry name" value="GGDEF"/>
    <property type="match status" value="1"/>
</dbReference>
<evidence type="ECO:0000256" key="2">
    <source>
        <dbReference type="ARBA" id="ARBA00034247"/>
    </source>
</evidence>
<feature type="region of interest" description="Disordered" evidence="3">
    <location>
        <begin position="84"/>
        <end position="106"/>
    </location>
</feature>
<dbReference type="Pfam" id="PF00990">
    <property type="entry name" value="GGDEF"/>
    <property type="match status" value="1"/>
</dbReference>
<feature type="domain" description="GGDEF" evidence="5">
    <location>
        <begin position="391"/>
        <end position="521"/>
    </location>
</feature>
<dbReference type="PANTHER" id="PTHR45138:SF9">
    <property type="entry name" value="DIGUANYLATE CYCLASE DGCM-RELATED"/>
    <property type="match status" value="1"/>
</dbReference>
<comment type="caution">
    <text evidence="6">The sequence shown here is derived from an EMBL/GenBank/DDBJ whole genome shotgun (WGS) entry which is preliminary data.</text>
</comment>
<organism evidence="6 7">
    <name type="scientific">Thalassotalea loyana</name>
    <dbReference type="NCBI Taxonomy" id="280483"/>
    <lineage>
        <taxon>Bacteria</taxon>
        <taxon>Pseudomonadati</taxon>
        <taxon>Pseudomonadota</taxon>
        <taxon>Gammaproteobacteria</taxon>
        <taxon>Alteromonadales</taxon>
        <taxon>Colwelliaceae</taxon>
        <taxon>Thalassotalea</taxon>
    </lineage>
</organism>
<keyword evidence="4" id="KW-0812">Transmembrane</keyword>
<gene>
    <name evidence="6" type="ORF">tloyanaT_17740</name>
</gene>
<proteinExistence type="predicted"/>
<dbReference type="RefSeq" id="WP_284297708.1">
    <property type="nucleotide sequence ID" value="NZ_BSSV01000003.1"/>
</dbReference>
<feature type="compositionally biased region" description="Basic and acidic residues" evidence="3">
    <location>
        <begin position="84"/>
        <end position="94"/>
    </location>
</feature>
<accession>A0ABQ6HD63</accession>
<dbReference type="Proteomes" id="UP001157134">
    <property type="component" value="Unassembled WGS sequence"/>
</dbReference>
<protein>
    <recommendedName>
        <fullName evidence="1">diguanylate cyclase</fullName>
        <ecNumber evidence="1">2.7.7.65</ecNumber>
    </recommendedName>
</protein>
<reference evidence="6 7" key="1">
    <citation type="submission" date="2023-03" db="EMBL/GenBank/DDBJ databases">
        <title>Thalassotalea loyana LMG 22536T draft genome sequence.</title>
        <authorList>
            <person name="Sawabe T."/>
        </authorList>
    </citation>
    <scope>NUCLEOTIDE SEQUENCE [LARGE SCALE GENOMIC DNA]</scope>
    <source>
        <strain evidence="6 7">LMG 22536</strain>
    </source>
</reference>
<keyword evidence="4" id="KW-0472">Membrane</keyword>
<dbReference type="Gene3D" id="3.30.70.270">
    <property type="match status" value="1"/>
</dbReference>
<dbReference type="NCBIfam" id="TIGR00254">
    <property type="entry name" value="GGDEF"/>
    <property type="match status" value="1"/>
</dbReference>
<dbReference type="InterPro" id="IPR050469">
    <property type="entry name" value="Diguanylate_Cyclase"/>
</dbReference>
<evidence type="ECO:0000313" key="7">
    <source>
        <dbReference type="Proteomes" id="UP001157134"/>
    </source>
</evidence>
<evidence type="ECO:0000313" key="6">
    <source>
        <dbReference type="EMBL" id="GLX85522.1"/>
    </source>
</evidence>
<dbReference type="InterPro" id="IPR029787">
    <property type="entry name" value="Nucleotide_cyclase"/>
</dbReference>
<dbReference type="SUPFAM" id="SSF55073">
    <property type="entry name" value="Nucleotide cyclase"/>
    <property type="match status" value="1"/>
</dbReference>